<dbReference type="NCBIfam" id="TIGR01416">
    <property type="entry name" value="Rieske_proteo"/>
    <property type="match status" value="1"/>
</dbReference>
<keyword evidence="12" id="KW-0496">Mitochondrion</keyword>
<evidence type="ECO:0000256" key="1">
    <source>
        <dbReference type="ARBA" id="ARBA00004167"/>
    </source>
</evidence>
<keyword evidence="10" id="KW-1015">Disulfide bond</keyword>
<dbReference type="Pfam" id="PF09165">
    <property type="entry name" value="Ubiq-Cytc-red_N"/>
    <property type="match status" value="1"/>
</dbReference>
<dbReference type="FunCoup" id="A0A7M7R9H5">
    <property type="interactions" value="1771"/>
</dbReference>
<keyword evidence="3" id="KW-0812">Transmembrane</keyword>
<dbReference type="InterPro" id="IPR005805">
    <property type="entry name" value="Rieske_Fe-S_prot_C"/>
</dbReference>
<keyword evidence="11" id="KW-0249">Electron transport</keyword>
<dbReference type="GO" id="GO:0016491">
    <property type="term" value="F:oxidoreductase activity"/>
    <property type="evidence" value="ECO:0000318"/>
    <property type="project" value="GO_Central"/>
</dbReference>
<evidence type="ECO:0000313" key="15">
    <source>
        <dbReference type="Proteomes" id="UP000007110"/>
    </source>
</evidence>
<dbReference type="KEGG" id="spu:580369"/>
<dbReference type="AlphaFoldDB" id="A0A7M7R9H5"/>
<comment type="catalytic activity">
    <reaction evidence="11">
        <text>a quinol + 2 Fe(III)-[cytochrome c](out) = a quinone + 2 Fe(II)-[cytochrome c](out) + 2 H(+)(out)</text>
        <dbReference type="Rhea" id="RHEA:11484"/>
        <dbReference type="Rhea" id="RHEA-COMP:10350"/>
        <dbReference type="Rhea" id="RHEA-COMP:14399"/>
        <dbReference type="ChEBI" id="CHEBI:15378"/>
        <dbReference type="ChEBI" id="CHEBI:24646"/>
        <dbReference type="ChEBI" id="CHEBI:29033"/>
        <dbReference type="ChEBI" id="CHEBI:29034"/>
        <dbReference type="ChEBI" id="CHEBI:132124"/>
        <dbReference type="EC" id="7.1.1.8"/>
    </reaction>
</comment>
<evidence type="ECO:0000256" key="6">
    <source>
        <dbReference type="ARBA" id="ARBA00022989"/>
    </source>
</evidence>
<reference evidence="14" key="2">
    <citation type="submission" date="2021-01" db="UniProtKB">
        <authorList>
            <consortium name="EnsemblMetazoa"/>
        </authorList>
    </citation>
    <scope>IDENTIFICATION</scope>
</reference>
<dbReference type="GO" id="GO:0006122">
    <property type="term" value="P:mitochondrial electron transport, ubiquinol to cytochrome c"/>
    <property type="evidence" value="ECO:0000318"/>
    <property type="project" value="GO_Central"/>
</dbReference>
<dbReference type="InterPro" id="IPR037008">
    <property type="entry name" value="bc1_Rieske_TM_sf"/>
</dbReference>
<organism evidence="14 15">
    <name type="scientific">Strongylocentrotus purpuratus</name>
    <name type="common">Purple sea urchin</name>
    <dbReference type="NCBI Taxonomy" id="7668"/>
    <lineage>
        <taxon>Eukaryota</taxon>
        <taxon>Metazoa</taxon>
        <taxon>Echinodermata</taxon>
        <taxon>Eleutherozoa</taxon>
        <taxon>Echinozoa</taxon>
        <taxon>Echinoidea</taxon>
        <taxon>Euechinoidea</taxon>
        <taxon>Echinacea</taxon>
        <taxon>Camarodonta</taxon>
        <taxon>Echinidea</taxon>
        <taxon>Strongylocentrotidae</taxon>
        <taxon>Strongylocentrotus</taxon>
    </lineage>
</organism>
<evidence type="ECO:0000259" key="13">
    <source>
        <dbReference type="PROSITE" id="PS51296"/>
    </source>
</evidence>
<dbReference type="SUPFAM" id="SSF81502">
    <property type="entry name" value="ISP transmembrane anchor"/>
    <property type="match status" value="1"/>
</dbReference>
<comment type="cofactor">
    <cofactor evidence="11">
        <name>[2Fe-2S] cluster</name>
        <dbReference type="ChEBI" id="CHEBI:190135"/>
    </cofactor>
    <text evidence="11">Binds 1 [2Fe-2S] cluster per subunit.</text>
</comment>
<dbReference type="FunFam" id="1.20.5.270:FF:000001">
    <property type="entry name" value="Cytochrome b-c1 complex subunit Rieske, mitochondrial"/>
    <property type="match status" value="1"/>
</dbReference>
<evidence type="ECO:0000256" key="8">
    <source>
        <dbReference type="ARBA" id="ARBA00023014"/>
    </source>
</evidence>
<evidence type="ECO:0000256" key="5">
    <source>
        <dbReference type="ARBA" id="ARBA00022723"/>
    </source>
</evidence>
<dbReference type="Pfam" id="PF02921">
    <property type="entry name" value="UCR_TM"/>
    <property type="match status" value="1"/>
</dbReference>
<dbReference type="PRINTS" id="PR00162">
    <property type="entry name" value="RIESKE"/>
</dbReference>
<dbReference type="CTD" id="7386"/>
<dbReference type="Pfam" id="PF00355">
    <property type="entry name" value="Rieske"/>
    <property type="match status" value="1"/>
</dbReference>
<dbReference type="InterPro" id="IPR017941">
    <property type="entry name" value="Rieske_2Fe-2S"/>
</dbReference>
<dbReference type="InParanoid" id="A0A7M7R9H5"/>
<dbReference type="PANTHER" id="PTHR10134">
    <property type="entry name" value="CYTOCHROME B-C1 COMPLEX SUBUNIT RIESKE, MITOCHONDRIAL"/>
    <property type="match status" value="1"/>
</dbReference>
<dbReference type="OrthoDB" id="1637982at2759"/>
<dbReference type="EC" id="7.1.1.8" evidence="11"/>
<keyword evidence="9" id="KW-0472">Membrane</keyword>
<dbReference type="InterPro" id="IPR014349">
    <property type="entry name" value="Rieske_Fe-S_prot"/>
</dbReference>
<dbReference type="SUPFAM" id="SSF50022">
    <property type="entry name" value="ISP domain"/>
    <property type="match status" value="1"/>
</dbReference>
<comment type="subcellular location">
    <subcellularLocation>
        <location evidence="1">Membrane</location>
        <topology evidence="1">Single-pass membrane protein</topology>
    </subcellularLocation>
    <subcellularLocation>
        <location evidence="12">Mitochondrion inner membrane</location>
    </subcellularLocation>
</comment>
<dbReference type="GeneID" id="580369"/>
<comment type="miscellaneous">
    <text evidence="11">The Rieske protein is a high potential 2Fe-2S protein.</text>
</comment>
<dbReference type="InterPro" id="IPR015248">
    <property type="entry name" value="UQCRFS1_N"/>
</dbReference>
<keyword evidence="6" id="KW-1133">Transmembrane helix</keyword>
<evidence type="ECO:0000256" key="10">
    <source>
        <dbReference type="ARBA" id="ARBA00023157"/>
    </source>
</evidence>
<dbReference type="GO" id="GO:0005743">
    <property type="term" value="C:mitochondrial inner membrane"/>
    <property type="evidence" value="ECO:0007669"/>
    <property type="project" value="UniProtKB-SubCell"/>
</dbReference>
<evidence type="ECO:0000256" key="2">
    <source>
        <dbReference type="ARBA" id="ARBA00010651"/>
    </source>
</evidence>
<feature type="domain" description="Rieske" evidence="13">
    <location>
        <begin position="204"/>
        <end position="272"/>
    </location>
</feature>
<dbReference type="OMA" id="KRTWLIA"/>
<dbReference type="Proteomes" id="UP000007110">
    <property type="component" value="Unassembled WGS sequence"/>
</dbReference>
<keyword evidence="11" id="KW-0813">Transport</keyword>
<dbReference type="GO" id="GO:0051537">
    <property type="term" value="F:2 iron, 2 sulfur cluster binding"/>
    <property type="evidence" value="ECO:0007669"/>
    <property type="project" value="UniProtKB-KW"/>
</dbReference>
<keyword evidence="7" id="KW-0408">Iron</keyword>
<evidence type="ECO:0000256" key="12">
    <source>
        <dbReference type="RuleBase" id="RU004495"/>
    </source>
</evidence>
<evidence type="ECO:0000256" key="4">
    <source>
        <dbReference type="ARBA" id="ARBA00022714"/>
    </source>
</evidence>
<dbReference type="Gene3D" id="2.102.10.10">
    <property type="entry name" value="Rieske [2Fe-2S] iron-sulphur domain"/>
    <property type="match status" value="1"/>
</dbReference>
<dbReference type="InterPro" id="IPR006317">
    <property type="entry name" value="Ubiquinol_cyt_c_Rdtase_Fe-S-su"/>
</dbReference>
<dbReference type="PROSITE" id="PS51296">
    <property type="entry name" value="RIESKE"/>
    <property type="match status" value="1"/>
</dbReference>
<dbReference type="InterPro" id="IPR004192">
    <property type="entry name" value="Rieske_TM"/>
</dbReference>
<keyword evidence="8" id="KW-0411">Iron-sulfur</keyword>
<proteinExistence type="inferred from homology"/>
<evidence type="ECO:0000256" key="11">
    <source>
        <dbReference type="RuleBase" id="RU004494"/>
    </source>
</evidence>
<dbReference type="GO" id="GO:0008121">
    <property type="term" value="F:quinol-cytochrome-c reductase activity"/>
    <property type="evidence" value="ECO:0007669"/>
    <property type="project" value="UniProtKB-EC"/>
</dbReference>
<dbReference type="Gene3D" id="1.20.5.270">
    <property type="entry name" value="Ubiquinol cytochrome reductase, transmembrane domain"/>
    <property type="match status" value="1"/>
</dbReference>
<dbReference type="CDD" id="cd03470">
    <property type="entry name" value="Rieske_cytochrome_bc1"/>
    <property type="match status" value="1"/>
</dbReference>
<sequence>MFSAVSKVGVVAPFVSATSQNVGSQLRQAVVAAPSIVHKFTLPEREDRLTNVKLGALLPKSHGTRVTSGVEAAGHVRFAHTDIQVPDFSEYRRDTTSDPKKPASTSSTDRQMFSYLLVGGGTIAATYGAKNIVTDFIQTMNASADVLAMAKIEIKLEEIPEGKNMTFKWRGKPLFVRHRTQEEIDECVSVDVASLRDPQHDKERVQKDEWLVLIGVCTHLGCVPIANAGEYGGYYCPCHGSHYDASGRIRKGPAPLNLEIPEYTFPTDEMLIVG</sequence>
<evidence type="ECO:0000313" key="14">
    <source>
        <dbReference type="EnsemblMetazoa" id="XP_780127"/>
    </source>
</evidence>
<dbReference type="InterPro" id="IPR036922">
    <property type="entry name" value="Rieske_2Fe-2S_sf"/>
</dbReference>
<accession>A0A7M7R9H5</accession>
<keyword evidence="4" id="KW-0001">2Fe-2S</keyword>
<evidence type="ECO:0000256" key="3">
    <source>
        <dbReference type="ARBA" id="ARBA00022692"/>
    </source>
</evidence>
<reference evidence="15" key="1">
    <citation type="submission" date="2015-02" db="EMBL/GenBank/DDBJ databases">
        <title>Genome sequencing for Strongylocentrotus purpuratus.</title>
        <authorList>
            <person name="Murali S."/>
            <person name="Liu Y."/>
            <person name="Vee V."/>
            <person name="English A."/>
            <person name="Wang M."/>
            <person name="Skinner E."/>
            <person name="Han Y."/>
            <person name="Muzny D.M."/>
            <person name="Worley K.C."/>
            <person name="Gibbs R.A."/>
        </authorList>
    </citation>
    <scope>NUCLEOTIDE SEQUENCE</scope>
</reference>
<dbReference type="GO" id="GO:0045275">
    <property type="term" value="C:respiratory chain complex III"/>
    <property type="evidence" value="ECO:0000318"/>
    <property type="project" value="GO_Central"/>
</dbReference>
<evidence type="ECO:0000256" key="7">
    <source>
        <dbReference type="ARBA" id="ARBA00023004"/>
    </source>
</evidence>
<protein>
    <recommendedName>
        <fullName evidence="11">Cytochrome b-c1 complex subunit Rieske, mitochondrial</fullName>
        <ecNumber evidence="11">7.1.1.8</ecNumber>
    </recommendedName>
</protein>
<keyword evidence="15" id="KW-1185">Reference proteome</keyword>
<name>A0A7M7R9H5_STRPU</name>
<evidence type="ECO:0000256" key="9">
    <source>
        <dbReference type="ARBA" id="ARBA00023136"/>
    </source>
</evidence>
<dbReference type="GO" id="GO:0046872">
    <property type="term" value="F:metal ion binding"/>
    <property type="evidence" value="ECO:0007669"/>
    <property type="project" value="UniProtKB-KW"/>
</dbReference>
<comment type="similarity">
    <text evidence="2">Belongs to the Rieske iron-sulfur protein family.</text>
</comment>
<dbReference type="RefSeq" id="XP_780127.2">
    <property type="nucleotide sequence ID" value="XM_775034.5"/>
</dbReference>
<keyword evidence="5" id="KW-0479">Metal-binding</keyword>
<dbReference type="EnsemblMetazoa" id="XM_775034">
    <property type="protein sequence ID" value="XP_780127"/>
    <property type="gene ID" value="LOC580369"/>
</dbReference>
<dbReference type="FunFam" id="2.102.10.10:FF:000001">
    <property type="entry name" value="Cytochrome b-c1 complex subunit Rieske, mitochondrial"/>
    <property type="match status" value="1"/>
</dbReference>
<keyword evidence="12" id="KW-0679">Respiratory chain</keyword>